<evidence type="ECO:0000313" key="9">
    <source>
        <dbReference type="Proteomes" id="UP000693946"/>
    </source>
</evidence>
<keyword evidence="5" id="KW-0676">Redox-active center</keyword>
<dbReference type="InterPro" id="IPR013766">
    <property type="entry name" value="Thioredoxin_domain"/>
</dbReference>
<evidence type="ECO:0000256" key="1">
    <source>
        <dbReference type="ARBA" id="ARBA00022448"/>
    </source>
</evidence>
<feature type="domain" description="Thioredoxin" evidence="7">
    <location>
        <begin position="1"/>
        <end position="106"/>
    </location>
</feature>
<dbReference type="PROSITE" id="PS51352">
    <property type="entry name" value="THIOREDOXIN_2"/>
    <property type="match status" value="1"/>
</dbReference>
<dbReference type="NCBIfam" id="TIGR01068">
    <property type="entry name" value="thioredoxin"/>
    <property type="match status" value="1"/>
</dbReference>
<keyword evidence="2" id="KW-0702">S-nitrosylation</keyword>
<keyword evidence="3" id="KW-0249">Electron transport</keyword>
<dbReference type="GO" id="GO:0015035">
    <property type="term" value="F:protein-disulfide reductase activity"/>
    <property type="evidence" value="ECO:0007669"/>
    <property type="project" value="InterPro"/>
</dbReference>
<dbReference type="AlphaFoldDB" id="A0AAV6R0R1"/>
<evidence type="ECO:0000256" key="3">
    <source>
        <dbReference type="ARBA" id="ARBA00022982"/>
    </source>
</evidence>
<dbReference type="FunFam" id="3.40.30.10:FF:000104">
    <property type="entry name" value="Thioredoxin"/>
    <property type="match status" value="1"/>
</dbReference>
<comment type="similarity">
    <text evidence="6">Belongs to the thioredoxin family.</text>
</comment>
<evidence type="ECO:0000256" key="2">
    <source>
        <dbReference type="ARBA" id="ARBA00022799"/>
    </source>
</evidence>
<reference evidence="8 9" key="1">
    <citation type="journal article" date="2021" name="Sci. Rep.">
        <title>Chromosome anchoring in Senegalese sole (Solea senegalensis) reveals sex-associated markers and genome rearrangements in flatfish.</title>
        <authorList>
            <person name="Guerrero-Cozar I."/>
            <person name="Gomez-Garrido J."/>
            <person name="Berbel C."/>
            <person name="Martinez-Blanch J.F."/>
            <person name="Alioto T."/>
            <person name="Claros M.G."/>
            <person name="Gagnaire P.A."/>
            <person name="Manchado M."/>
        </authorList>
    </citation>
    <scope>NUCLEOTIDE SEQUENCE [LARGE SCALE GENOMIC DNA]</scope>
    <source>
        <strain evidence="8">Sse05_10M</strain>
    </source>
</reference>
<evidence type="ECO:0000313" key="8">
    <source>
        <dbReference type="EMBL" id="KAG7498148.1"/>
    </source>
</evidence>
<dbReference type="PIRSF" id="PIRSF000077">
    <property type="entry name" value="Thioredoxin"/>
    <property type="match status" value="1"/>
</dbReference>
<dbReference type="Pfam" id="PF00085">
    <property type="entry name" value="Thioredoxin"/>
    <property type="match status" value="1"/>
</dbReference>
<organism evidence="8 9">
    <name type="scientific">Solea senegalensis</name>
    <name type="common">Senegalese sole</name>
    <dbReference type="NCBI Taxonomy" id="28829"/>
    <lineage>
        <taxon>Eukaryota</taxon>
        <taxon>Metazoa</taxon>
        <taxon>Chordata</taxon>
        <taxon>Craniata</taxon>
        <taxon>Vertebrata</taxon>
        <taxon>Euteleostomi</taxon>
        <taxon>Actinopterygii</taxon>
        <taxon>Neopterygii</taxon>
        <taxon>Teleostei</taxon>
        <taxon>Neoteleostei</taxon>
        <taxon>Acanthomorphata</taxon>
        <taxon>Carangaria</taxon>
        <taxon>Pleuronectiformes</taxon>
        <taxon>Pleuronectoidei</taxon>
        <taxon>Soleidae</taxon>
        <taxon>Solea</taxon>
    </lineage>
</organism>
<keyword evidence="1" id="KW-0813">Transport</keyword>
<evidence type="ECO:0000256" key="5">
    <source>
        <dbReference type="ARBA" id="ARBA00023284"/>
    </source>
</evidence>
<name>A0AAV6R0R1_SOLSE</name>
<dbReference type="InterPro" id="IPR005746">
    <property type="entry name" value="Thioredoxin"/>
</dbReference>
<keyword evidence="9" id="KW-1185">Reference proteome</keyword>
<accession>A0AAV6R0R1</accession>
<dbReference type="Proteomes" id="UP000693946">
    <property type="component" value="Linkage Group LG3"/>
</dbReference>
<gene>
    <name evidence="8" type="ORF">JOB18_050131</name>
</gene>
<keyword evidence="4" id="KW-1015">Disulfide bond</keyword>
<sequence>MVKMVDDLDDFKKQMKNAGDKVVVVDFTATWCSPCKMIAPIFEELAEKYTNMVFLKVDMDEAEDVGEEYNVTSMPTFIFIKNTKELERFCGANGDKLKAKVEEFSKQ</sequence>
<evidence type="ECO:0000256" key="6">
    <source>
        <dbReference type="PIRNR" id="PIRNR000077"/>
    </source>
</evidence>
<comment type="caution">
    <text evidence="8">The sequence shown here is derived from an EMBL/GenBank/DDBJ whole genome shotgun (WGS) entry which is preliminary data.</text>
</comment>
<proteinExistence type="inferred from homology"/>
<dbReference type="EMBL" id="JAGKHQ010000015">
    <property type="protein sequence ID" value="KAG7498148.1"/>
    <property type="molecule type" value="Genomic_DNA"/>
</dbReference>
<evidence type="ECO:0000256" key="4">
    <source>
        <dbReference type="ARBA" id="ARBA00023157"/>
    </source>
</evidence>
<evidence type="ECO:0000259" key="7">
    <source>
        <dbReference type="PROSITE" id="PS51352"/>
    </source>
</evidence>
<protein>
    <recommendedName>
        <fullName evidence="6">Thioredoxin</fullName>
    </recommendedName>
</protein>
<dbReference type="CDD" id="cd02947">
    <property type="entry name" value="TRX_family"/>
    <property type="match status" value="1"/>
</dbReference>
<dbReference type="PANTHER" id="PTHR46115">
    <property type="entry name" value="THIOREDOXIN-LIKE PROTEIN 1"/>
    <property type="match status" value="1"/>
</dbReference>